<dbReference type="GO" id="GO:0000155">
    <property type="term" value="F:phosphorelay sensor kinase activity"/>
    <property type="evidence" value="ECO:0007669"/>
    <property type="project" value="InterPro"/>
</dbReference>
<keyword evidence="9" id="KW-0472">Membrane</keyword>
<dbReference type="GO" id="GO:0005524">
    <property type="term" value="F:ATP binding"/>
    <property type="evidence" value="ECO:0007669"/>
    <property type="project" value="UniProtKB-KW"/>
</dbReference>
<evidence type="ECO:0000313" key="11">
    <source>
        <dbReference type="EMBL" id="MBL0392811.1"/>
    </source>
</evidence>
<keyword evidence="3" id="KW-0597">Phosphoprotein</keyword>
<dbReference type="EC" id="2.7.13.3" evidence="2"/>
<proteinExistence type="predicted"/>
<dbReference type="Gene3D" id="1.20.5.1930">
    <property type="match status" value="1"/>
</dbReference>
<evidence type="ECO:0000313" key="12">
    <source>
        <dbReference type="Proteomes" id="UP000599109"/>
    </source>
</evidence>
<dbReference type="PANTHER" id="PTHR24421">
    <property type="entry name" value="NITRATE/NITRITE SENSOR PROTEIN NARX-RELATED"/>
    <property type="match status" value="1"/>
</dbReference>
<keyword evidence="9" id="KW-0812">Transmembrane</keyword>
<feature type="domain" description="Histidine kinase" evidence="10">
    <location>
        <begin position="373"/>
        <end position="462"/>
    </location>
</feature>
<evidence type="ECO:0000256" key="3">
    <source>
        <dbReference type="ARBA" id="ARBA00022553"/>
    </source>
</evidence>
<comment type="catalytic activity">
    <reaction evidence="1">
        <text>ATP + protein L-histidine = ADP + protein N-phospho-L-histidine.</text>
        <dbReference type="EC" id="2.7.13.3"/>
    </reaction>
</comment>
<evidence type="ECO:0000256" key="9">
    <source>
        <dbReference type="SAM" id="Phobius"/>
    </source>
</evidence>
<dbReference type="Proteomes" id="UP000599109">
    <property type="component" value="Unassembled WGS sequence"/>
</dbReference>
<sequence>MRARRPFNLSRQFLVASLPIVLAGMLVIGWYVGQAIERAVTHRLAAVTSLYVDSFIAPHLQTLATGSELPPDRRAALDRLLTDTPLGRKIVAFKIWSRGGRILYSTNPTLIGREFPVDDGLREALEGRVHTSISDLDESENELERPHWSRLIETYSPVHAEGLGTVLAAAEFYQTTAELAQEILLAQAASWLVVGGSMLAMYLLLFGVVHRGSETIASQRDQLNAKIRELSAVVEQNQALSESIRLAAVRTTTLNEKFLRRIGADLHDGAAQDLALGLMRFESVAERWGGSAPAEAGARIAEEIPMIRSSLQSALRELRATSTGLQVPEIDRLDAVEIAARAVQDFQRKTGSRIALSHEGEAAQPCWPVKITMYRLIQEALGNGLRHGAASCLQVAIACDAESIRLDVRDNGCGFDPAGVDATQHLGLAGMRERVELLRGSVSVSSAPGHGTLVRACLPMTVEGYA</sequence>
<dbReference type="InterPro" id="IPR011712">
    <property type="entry name" value="Sig_transdc_His_kin_sub3_dim/P"/>
</dbReference>
<dbReference type="InterPro" id="IPR005467">
    <property type="entry name" value="His_kinase_dom"/>
</dbReference>
<dbReference type="Pfam" id="PF07730">
    <property type="entry name" value="HisKA_3"/>
    <property type="match status" value="1"/>
</dbReference>
<dbReference type="Pfam" id="PF02518">
    <property type="entry name" value="HATPase_c"/>
    <property type="match status" value="1"/>
</dbReference>
<keyword evidence="4" id="KW-0808">Transferase</keyword>
<dbReference type="GO" id="GO:0046983">
    <property type="term" value="F:protein dimerization activity"/>
    <property type="evidence" value="ECO:0007669"/>
    <property type="project" value="InterPro"/>
</dbReference>
<dbReference type="CDD" id="cd16917">
    <property type="entry name" value="HATPase_UhpB-NarQ-NarX-like"/>
    <property type="match status" value="1"/>
</dbReference>
<dbReference type="RefSeq" id="WP_201675488.1">
    <property type="nucleotide sequence ID" value="NZ_JAEQNE010000004.1"/>
</dbReference>
<dbReference type="AlphaFoldDB" id="A0A936Z1Y0"/>
<name>A0A936Z1Y0_9BURK</name>
<keyword evidence="9" id="KW-1133">Transmembrane helix</keyword>
<dbReference type="InterPro" id="IPR050482">
    <property type="entry name" value="Sensor_HK_TwoCompSys"/>
</dbReference>
<reference evidence="11 12" key="1">
    <citation type="journal article" date="2017" name="Int. J. Syst. Evol. Microbiol.">
        <title>Ramlibacter monticola sp. nov., isolated from forest soil.</title>
        <authorList>
            <person name="Chaudhary D.K."/>
            <person name="Kim J."/>
        </authorList>
    </citation>
    <scope>NUCLEOTIDE SEQUENCE [LARGE SCALE GENOMIC DNA]</scope>
    <source>
        <strain evidence="11 12">KACC 19175</strain>
    </source>
</reference>
<evidence type="ECO:0000256" key="5">
    <source>
        <dbReference type="ARBA" id="ARBA00022741"/>
    </source>
</evidence>
<keyword evidence="6 11" id="KW-0418">Kinase</keyword>
<accession>A0A936Z1Y0</accession>
<keyword evidence="12" id="KW-1185">Reference proteome</keyword>
<dbReference type="InterPro" id="IPR036890">
    <property type="entry name" value="HATPase_C_sf"/>
</dbReference>
<keyword evidence="5" id="KW-0547">Nucleotide-binding</keyword>
<dbReference type="SUPFAM" id="SSF55874">
    <property type="entry name" value="ATPase domain of HSP90 chaperone/DNA topoisomerase II/histidine kinase"/>
    <property type="match status" value="1"/>
</dbReference>
<feature type="transmembrane region" description="Helical" evidence="9">
    <location>
        <begin position="12"/>
        <end position="33"/>
    </location>
</feature>
<dbReference type="SMART" id="SM00387">
    <property type="entry name" value="HATPase_c"/>
    <property type="match status" value="1"/>
</dbReference>
<protein>
    <recommendedName>
        <fullName evidence="2">histidine kinase</fullName>
        <ecNumber evidence="2">2.7.13.3</ecNumber>
    </recommendedName>
</protein>
<comment type="caution">
    <text evidence="11">The sequence shown here is derived from an EMBL/GenBank/DDBJ whole genome shotgun (WGS) entry which is preliminary data.</text>
</comment>
<dbReference type="Gene3D" id="3.30.565.10">
    <property type="entry name" value="Histidine kinase-like ATPase, C-terminal domain"/>
    <property type="match status" value="1"/>
</dbReference>
<keyword evidence="7" id="KW-0067">ATP-binding</keyword>
<evidence type="ECO:0000256" key="7">
    <source>
        <dbReference type="ARBA" id="ARBA00022840"/>
    </source>
</evidence>
<keyword evidence="8" id="KW-0902">Two-component regulatory system</keyword>
<dbReference type="PANTHER" id="PTHR24421:SF10">
    <property type="entry name" value="NITRATE_NITRITE SENSOR PROTEIN NARQ"/>
    <property type="match status" value="1"/>
</dbReference>
<dbReference type="InterPro" id="IPR003594">
    <property type="entry name" value="HATPase_dom"/>
</dbReference>
<gene>
    <name evidence="11" type="ORF">JJ685_16865</name>
</gene>
<organism evidence="11 12">
    <name type="scientific">Ramlibacter monticola</name>
    <dbReference type="NCBI Taxonomy" id="1926872"/>
    <lineage>
        <taxon>Bacteria</taxon>
        <taxon>Pseudomonadati</taxon>
        <taxon>Pseudomonadota</taxon>
        <taxon>Betaproteobacteria</taxon>
        <taxon>Burkholderiales</taxon>
        <taxon>Comamonadaceae</taxon>
        <taxon>Ramlibacter</taxon>
    </lineage>
</organism>
<evidence type="ECO:0000259" key="10">
    <source>
        <dbReference type="PROSITE" id="PS50109"/>
    </source>
</evidence>
<evidence type="ECO:0000256" key="4">
    <source>
        <dbReference type="ARBA" id="ARBA00022679"/>
    </source>
</evidence>
<dbReference type="EMBL" id="JAEQNE010000004">
    <property type="protein sequence ID" value="MBL0392811.1"/>
    <property type="molecule type" value="Genomic_DNA"/>
</dbReference>
<dbReference type="GO" id="GO:0016020">
    <property type="term" value="C:membrane"/>
    <property type="evidence" value="ECO:0007669"/>
    <property type="project" value="InterPro"/>
</dbReference>
<evidence type="ECO:0000256" key="6">
    <source>
        <dbReference type="ARBA" id="ARBA00022777"/>
    </source>
</evidence>
<dbReference type="PROSITE" id="PS50109">
    <property type="entry name" value="HIS_KIN"/>
    <property type="match status" value="1"/>
</dbReference>
<evidence type="ECO:0000256" key="8">
    <source>
        <dbReference type="ARBA" id="ARBA00023012"/>
    </source>
</evidence>
<evidence type="ECO:0000256" key="1">
    <source>
        <dbReference type="ARBA" id="ARBA00000085"/>
    </source>
</evidence>
<evidence type="ECO:0000256" key="2">
    <source>
        <dbReference type="ARBA" id="ARBA00012438"/>
    </source>
</evidence>